<protein>
    <submittedName>
        <fullName evidence="2">Uncharacterized protein</fullName>
    </submittedName>
</protein>
<accession>A0ABW7NE14</accession>
<name>A0ABW7NE14_9BACT</name>
<dbReference type="RefSeq" id="WP_395419188.1">
    <property type="nucleotide sequence ID" value="NZ_JBIPKE010000020.1"/>
</dbReference>
<feature type="transmembrane region" description="Helical" evidence="1">
    <location>
        <begin position="24"/>
        <end position="48"/>
    </location>
</feature>
<feature type="transmembrane region" description="Helical" evidence="1">
    <location>
        <begin position="121"/>
        <end position="140"/>
    </location>
</feature>
<dbReference type="Proteomes" id="UP001610063">
    <property type="component" value="Unassembled WGS sequence"/>
</dbReference>
<comment type="caution">
    <text evidence="2">The sequence shown here is derived from an EMBL/GenBank/DDBJ whole genome shotgun (WGS) entry which is preliminary data.</text>
</comment>
<feature type="transmembrane region" description="Helical" evidence="1">
    <location>
        <begin position="80"/>
        <end position="100"/>
    </location>
</feature>
<organism evidence="2 3">
    <name type="scientific">Marinoscillum luteum</name>
    <dbReference type="NCBI Taxonomy" id="861051"/>
    <lineage>
        <taxon>Bacteria</taxon>
        <taxon>Pseudomonadati</taxon>
        <taxon>Bacteroidota</taxon>
        <taxon>Cytophagia</taxon>
        <taxon>Cytophagales</taxon>
        <taxon>Reichenbachiellaceae</taxon>
        <taxon>Marinoscillum</taxon>
    </lineage>
</organism>
<reference evidence="2 3" key="1">
    <citation type="journal article" date="2013" name="Int. J. Syst. Evol. Microbiol.">
        <title>Marinoscillum luteum sp. nov., isolated from marine sediment.</title>
        <authorList>
            <person name="Cha I.T."/>
            <person name="Park S.J."/>
            <person name="Kim S.J."/>
            <person name="Kim J.G."/>
            <person name="Jung M.Y."/>
            <person name="Shin K.S."/>
            <person name="Kwon K.K."/>
            <person name="Yang S.H."/>
            <person name="Seo Y.S."/>
            <person name="Rhee S.K."/>
        </authorList>
    </citation>
    <scope>NUCLEOTIDE SEQUENCE [LARGE SCALE GENOMIC DNA]</scope>
    <source>
        <strain evidence="2 3">KCTC 23939</strain>
    </source>
</reference>
<keyword evidence="1" id="KW-0812">Transmembrane</keyword>
<sequence>MNISIGNINAVIELNGLDFAFDELYPMVVFHGLFIEPIIILISILGFAVRKRIGFVLAMVYPYYIITLTLLEIFELPNYFGAINLPVISYAIFILVGANYTRTTQVLVKSPDFRFRLYGNLISLAIGLAMNIALANSYLINQ</sequence>
<keyword evidence="1" id="KW-1133">Transmembrane helix</keyword>
<keyword evidence="3" id="KW-1185">Reference proteome</keyword>
<gene>
    <name evidence="2" type="ORF">ACHKAR_20180</name>
</gene>
<evidence type="ECO:0000313" key="3">
    <source>
        <dbReference type="Proteomes" id="UP001610063"/>
    </source>
</evidence>
<keyword evidence="1" id="KW-0472">Membrane</keyword>
<dbReference type="EMBL" id="JBIPKE010000020">
    <property type="protein sequence ID" value="MFH6985783.1"/>
    <property type="molecule type" value="Genomic_DNA"/>
</dbReference>
<evidence type="ECO:0000256" key="1">
    <source>
        <dbReference type="SAM" id="Phobius"/>
    </source>
</evidence>
<feature type="transmembrane region" description="Helical" evidence="1">
    <location>
        <begin position="55"/>
        <end position="74"/>
    </location>
</feature>
<evidence type="ECO:0000313" key="2">
    <source>
        <dbReference type="EMBL" id="MFH6985783.1"/>
    </source>
</evidence>
<proteinExistence type="predicted"/>